<dbReference type="EMBL" id="BLKM01000378">
    <property type="protein sequence ID" value="GFG32641.1"/>
    <property type="molecule type" value="Genomic_DNA"/>
</dbReference>
<dbReference type="InParanoid" id="A0A6L2PJ81"/>
<dbReference type="InterPro" id="IPR036397">
    <property type="entry name" value="RNaseH_sf"/>
</dbReference>
<comment type="caution">
    <text evidence="1">The sequence shown here is derived from an EMBL/GenBank/DDBJ whole genome shotgun (WGS) entry which is preliminary data.</text>
</comment>
<evidence type="ECO:0000313" key="2">
    <source>
        <dbReference type="Proteomes" id="UP000502823"/>
    </source>
</evidence>
<accession>A0A6L2PJ81</accession>
<sequence length="62" mass="7348">FHLSVALKDAIRGKRFGSDEEVIGEVKKWLRVKNSNWYKKGIDARVSRWRKALKVYGHYVEK</sequence>
<feature type="non-terminal residue" evidence="1">
    <location>
        <position position="1"/>
    </location>
</feature>
<dbReference type="Proteomes" id="UP000502823">
    <property type="component" value="Unassembled WGS sequence"/>
</dbReference>
<dbReference type="Gene3D" id="3.30.420.10">
    <property type="entry name" value="Ribonuclease H-like superfamily/Ribonuclease H"/>
    <property type="match status" value="1"/>
</dbReference>
<gene>
    <name evidence="1" type="ORF">Cfor_04746</name>
</gene>
<name>A0A6L2PJ81_COPFO</name>
<protein>
    <submittedName>
        <fullName evidence="1">Uncharacterized protein</fullName>
    </submittedName>
</protein>
<evidence type="ECO:0000313" key="1">
    <source>
        <dbReference type="EMBL" id="GFG32641.1"/>
    </source>
</evidence>
<keyword evidence="2" id="KW-1185">Reference proteome</keyword>
<organism evidence="1 2">
    <name type="scientific">Coptotermes formosanus</name>
    <name type="common">Formosan subterranean termite</name>
    <dbReference type="NCBI Taxonomy" id="36987"/>
    <lineage>
        <taxon>Eukaryota</taxon>
        <taxon>Metazoa</taxon>
        <taxon>Ecdysozoa</taxon>
        <taxon>Arthropoda</taxon>
        <taxon>Hexapoda</taxon>
        <taxon>Insecta</taxon>
        <taxon>Pterygota</taxon>
        <taxon>Neoptera</taxon>
        <taxon>Polyneoptera</taxon>
        <taxon>Dictyoptera</taxon>
        <taxon>Blattodea</taxon>
        <taxon>Blattoidea</taxon>
        <taxon>Termitoidae</taxon>
        <taxon>Rhinotermitidae</taxon>
        <taxon>Coptotermes</taxon>
    </lineage>
</organism>
<dbReference type="GO" id="GO:0003676">
    <property type="term" value="F:nucleic acid binding"/>
    <property type="evidence" value="ECO:0007669"/>
    <property type="project" value="InterPro"/>
</dbReference>
<proteinExistence type="predicted"/>
<dbReference type="AlphaFoldDB" id="A0A6L2PJ81"/>
<reference evidence="2" key="1">
    <citation type="submission" date="2020-01" db="EMBL/GenBank/DDBJ databases">
        <title>Draft genome sequence of the Termite Coptotermes fromosanus.</title>
        <authorList>
            <person name="Itakura S."/>
            <person name="Yosikawa Y."/>
            <person name="Umezawa K."/>
        </authorList>
    </citation>
    <scope>NUCLEOTIDE SEQUENCE [LARGE SCALE GENOMIC DNA]</scope>
</reference>